<evidence type="ECO:0000256" key="1">
    <source>
        <dbReference type="ARBA" id="ARBA00001946"/>
    </source>
</evidence>
<dbReference type="Pfam" id="PF00069">
    <property type="entry name" value="Pkinase"/>
    <property type="match status" value="1"/>
</dbReference>
<evidence type="ECO:0000256" key="3">
    <source>
        <dbReference type="ARBA" id="ARBA00022679"/>
    </source>
</evidence>
<dbReference type="EMBL" id="CAUJNA010000375">
    <property type="protein sequence ID" value="CAJ1376247.1"/>
    <property type="molecule type" value="Genomic_DNA"/>
</dbReference>
<feature type="domain" description="EF-hand" evidence="11">
    <location>
        <begin position="497"/>
        <end position="529"/>
    </location>
</feature>
<feature type="domain" description="EF-hand" evidence="11">
    <location>
        <begin position="422"/>
        <end position="457"/>
    </location>
</feature>
<comment type="similarity">
    <text evidence="8">Belongs to the protein kinase superfamily. Ser/Thr protein kinase family. CDPK subfamily.</text>
</comment>
<dbReference type="InterPro" id="IPR050205">
    <property type="entry name" value="CDPK_Ser/Thr_kinases"/>
</dbReference>
<dbReference type="Gene3D" id="3.30.200.20">
    <property type="entry name" value="Phosphorylase Kinase, domain 1"/>
    <property type="match status" value="1"/>
</dbReference>
<evidence type="ECO:0000256" key="9">
    <source>
        <dbReference type="SAM" id="Phobius"/>
    </source>
</evidence>
<keyword evidence="9" id="KW-1133">Transmembrane helix</keyword>
<dbReference type="InterPro" id="IPR000719">
    <property type="entry name" value="Prot_kinase_dom"/>
</dbReference>
<dbReference type="PROSITE" id="PS50011">
    <property type="entry name" value="PROTEIN_KINASE_DOM"/>
    <property type="match status" value="1"/>
</dbReference>
<keyword evidence="13" id="KW-1185">Reference proteome</keyword>
<feature type="domain" description="Protein kinase" evidence="10">
    <location>
        <begin position="27"/>
        <end position="334"/>
    </location>
</feature>
<dbReference type="CDD" id="cd00051">
    <property type="entry name" value="EFh"/>
    <property type="match status" value="3"/>
</dbReference>
<dbReference type="InterPro" id="IPR018247">
    <property type="entry name" value="EF_Hand_1_Ca_BS"/>
</dbReference>
<dbReference type="SMART" id="SM00054">
    <property type="entry name" value="EFh"/>
    <property type="match status" value="4"/>
</dbReference>
<dbReference type="PROSITE" id="PS00108">
    <property type="entry name" value="PROTEIN_KINASE_ST"/>
    <property type="match status" value="1"/>
</dbReference>
<keyword evidence="9" id="KW-0472">Membrane</keyword>
<feature type="domain" description="EF-hand" evidence="11">
    <location>
        <begin position="374"/>
        <end position="409"/>
    </location>
</feature>
<protein>
    <recommendedName>
        <fullName evidence="14">Calmodulin</fullName>
    </recommendedName>
</protein>
<keyword evidence="3" id="KW-0808">Transferase</keyword>
<organism evidence="12 13">
    <name type="scientific">Effrenium voratum</name>
    <dbReference type="NCBI Taxonomy" id="2562239"/>
    <lineage>
        <taxon>Eukaryota</taxon>
        <taxon>Sar</taxon>
        <taxon>Alveolata</taxon>
        <taxon>Dinophyceae</taxon>
        <taxon>Suessiales</taxon>
        <taxon>Symbiodiniaceae</taxon>
        <taxon>Effrenium</taxon>
    </lineage>
</organism>
<dbReference type="Proteomes" id="UP001178507">
    <property type="component" value="Unassembled WGS sequence"/>
</dbReference>
<dbReference type="GO" id="GO:0005524">
    <property type="term" value="F:ATP binding"/>
    <property type="evidence" value="ECO:0007669"/>
    <property type="project" value="UniProtKB-KW"/>
</dbReference>
<dbReference type="InterPro" id="IPR008271">
    <property type="entry name" value="Ser/Thr_kinase_AS"/>
</dbReference>
<evidence type="ECO:0000256" key="5">
    <source>
        <dbReference type="ARBA" id="ARBA00022777"/>
    </source>
</evidence>
<dbReference type="PANTHER" id="PTHR24349">
    <property type="entry name" value="SERINE/THREONINE-PROTEIN KINASE"/>
    <property type="match status" value="1"/>
</dbReference>
<dbReference type="Gene3D" id="1.10.238.10">
    <property type="entry name" value="EF-hand"/>
    <property type="match status" value="2"/>
</dbReference>
<evidence type="ECO:0000256" key="7">
    <source>
        <dbReference type="ARBA" id="ARBA00022840"/>
    </source>
</evidence>
<dbReference type="Pfam" id="PF13499">
    <property type="entry name" value="EF-hand_7"/>
    <property type="match status" value="1"/>
</dbReference>
<comment type="caution">
    <text evidence="12">The sequence shown here is derived from an EMBL/GenBank/DDBJ whole genome shotgun (WGS) entry which is preliminary data.</text>
</comment>
<evidence type="ECO:0000256" key="8">
    <source>
        <dbReference type="ARBA" id="ARBA00024334"/>
    </source>
</evidence>
<keyword evidence="4" id="KW-0547">Nucleotide-binding</keyword>
<dbReference type="InterPro" id="IPR002048">
    <property type="entry name" value="EF_hand_dom"/>
</dbReference>
<dbReference type="GO" id="GO:0005509">
    <property type="term" value="F:calcium ion binding"/>
    <property type="evidence" value="ECO:0007669"/>
    <property type="project" value="InterPro"/>
</dbReference>
<dbReference type="SMART" id="SM00220">
    <property type="entry name" value="S_TKc"/>
    <property type="match status" value="1"/>
</dbReference>
<feature type="transmembrane region" description="Helical" evidence="9">
    <location>
        <begin position="563"/>
        <end position="584"/>
    </location>
</feature>
<dbReference type="Pfam" id="PF13202">
    <property type="entry name" value="EF-hand_5"/>
    <property type="match status" value="1"/>
</dbReference>
<dbReference type="InterPro" id="IPR011009">
    <property type="entry name" value="Kinase-like_dom_sf"/>
</dbReference>
<dbReference type="SUPFAM" id="SSF56112">
    <property type="entry name" value="Protein kinase-like (PK-like)"/>
    <property type="match status" value="1"/>
</dbReference>
<accession>A0AA36MR82</accession>
<dbReference type="PROSITE" id="PS00018">
    <property type="entry name" value="EF_HAND_1"/>
    <property type="match status" value="3"/>
</dbReference>
<evidence type="ECO:0000256" key="2">
    <source>
        <dbReference type="ARBA" id="ARBA00022527"/>
    </source>
</evidence>
<evidence type="ECO:0000313" key="13">
    <source>
        <dbReference type="Proteomes" id="UP001178507"/>
    </source>
</evidence>
<gene>
    <name evidence="12" type="ORF">EVOR1521_LOCUS5352</name>
</gene>
<keyword evidence="6" id="KW-0106">Calcium</keyword>
<evidence type="ECO:0000313" key="12">
    <source>
        <dbReference type="EMBL" id="CAJ1376247.1"/>
    </source>
</evidence>
<evidence type="ECO:0008006" key="14">
    <source>
        <dbReference type="Google" id="ProtNLM"/>
    </source>
</evidence>
<sequence length="587" mass="66274">MGHLFSKTKFSHADLVGTFEGQLKERYDIVRQIGAGRQGRAYIVRPKTSKTKPDADQAETLFVAKETKEITDYAFSDLLNEFEHMKRLQHPNITKVVELVQAKEMVNEEWRDRLYVISELAAGSDLLQYMTKMIEHGTPIGEGWVAGACLQIMGGVAYLHSHSVVHGDLKPDNFLCIQEFQPQDPLRVPWVTVADFGCAKVNGDREFVCGDPRYQSPETFRVLMATLKEERQKAAALNRCVDFRADVWSLGVTLFELLSGGTIPFLYEAIQLDDVTQDAHRWEKLKKGILEEDLLVEPYLEGSSEEAKTLLRMLLDKDPDKRPTAGEATKDPWFTEHTDCAISASNLAKLEFKKSKGMAHTLLLNALATKLKRDYYQDSWKVFQKFDTDVDGGLSLQEFRKACKELMKKPSSGRLCSKSVSGATDRIDHIFKISDVDNDGVLNFPEFVAVTFDWNSVERSELQRTLKQLFNTLDKDRNGQVNLEELGATFQGALSGEELQEAFARIDASHTGYLTMEELDAYLFKAMTDDDLKRYCSAASLEQVRKFRLKGRRKSQRSLQIDVAHVAAPACFAFTIGACLIGVFKLV</sequence>
<dbReference type="SUPFAM" id="SSF47473">
    <property type="entry name" value="EF-hand"/>
    <property type="match status" value="1"/>
</dbReference>
<dbReference type="InterPro" id="IPR011992">
    <property type="entry name" value="EF-hand-dom_pair"/>
</dbReference>
<keyword evidence="5" id="KW-0418">Kinase</keyword>
<dbReference type="GO" id="GO:0004674">
    <property type="term" value="F:protein serine/threonine kinase activity"/>
    <property type="evidence" value="ECO:0007669"/>
    <property type="project" value="UniProtKB-KW"/>
</dbReference>
<dbReference type="AlphaFoldDB" id="A0AA36MR82"/>
<reference evidence="12" key="1">
    <citation type="submission" date="2023-08" db="EMBL/GenBank/DDBJ databases">
        <authorList>
            <person name="Chen Y."/>
            <person name="Shah S."/>
            <person name="Dougan E. K."/>
            <person name="Thang M."/>
            <person name="Chan C."/>
        </authorList>
    </citation>
    <scope>NUCLEOTIDE SEQUENCE</scope>
</reference>
<evidence type="ECO:0000259" key="10">
    <source>
        <dbReference type="PROSITE" id="PS50011"/>
    </source>
</evidence>
<feature type="domain" description="EF-hand" evidence="11">
    <location>
        <begin position="461"/>
        <end position="496"/>
    </location>
</feature>
<keyword evidence="7" id="KW-0067">ATP-binding</keyword>
<keyword evidence="9" id="KW-0812">Transmembrane</keyword>
<evidence type="ECO:0000256" key="6">
    <source>
        <dbReference type="ARBA" id="ARBA00022837"/>
    </source>
</evidence>
<keyword evidence="2" id="KW-0723">Serine/threonine-protein kinase</keyword>
<dbReference type="PROSITE" id="PS50222">
    <property type="entry name" value="EF_HAND_2"/>
    <property type="match status" value="4"/>
</dbReference>
<evidence type="ECO:0000256" key="4">
    <source>
        <dbReference type="ARBA" id="ARBA00022741"/>
    </source>
</evidence>
<evidence type="ECO:0000259" key="11">
    <source>
        <dbReference type="PROSITE" id="PS50222"/>
    </source>
</evidence>
<dbReference type="Gene3D" id="1.10.510.10">
    <property type="entry name" value="Transferase(Phosphotransferase) domain 1"/>
    <property type="match status" value="1"/>
</dbReference>
<proteinExistence type="inferred from homology"/>
<comment type="cofactor">
    <cofactor evidence="1">
        <name>Mg(2+)</name>
        <dbReference type="ChEBI" id="CHEBI:18420"/>
    </cofactor>
</comment>
<name>A0AA36MR82_9DINO</name>